<dbReference type="SUPFAM" id="SSF48295">
    <property type="entry name" value="TrpR-like"/>
    <property type="match status" value="1"/>
</dbReference>
<organism evidence="1 2">
    <name type="scientific">Roseovarius rhodophyticola</name>
    <dbReference type="NCBI Taxonomy" id="3080827"/>
    <lineage>
        <taxon>Bacteria</taxon>
        <taxon>Pseudomonadati</taxon>
        <taxon>Pseudomonadota</taxon>
        <taxon>Alphaproteobacteria</taxon>
        <taxon>Rhodobacterales</taxon>
        <taxon>Roseobacteraceae</taxon>
        <taxon>Roseovarius</taxon>
    </lineage>
</organism>
<dbReference type="InterPro" id="IPR009534">
    <property type="entry name" value="DUF1153"/>
</dbReference>
<reference evidence="1 2" key="1">
    <citation type="submission" date="2024-02" db="EMBL/GenBank/DDBJ databases">
        <title>Roseovarius strain W115 nov., isolated from a marine algae.</title>
        <authorList>
            <person name="Lee M.W."/>
            <person name="Lee J.K."/>
            <person name="Kim J.M."/>
            <person name="Choi D.G."/>
            <person name="Baek J.H."/>
            <person name="Bayburt H."/>
            <person name="Jung J.J."/>
            <person name="Han D.M."/>
            <person name="Jeon C.O."/>
        </authorList>
    </citation>
    <scope>NUCLEOTIDE SEQUENCE [LARGE SCALE GENOMIC DNA]</scope>
    <source>
        <strain evidence="1 2">W115</strain>
    </source>
</reference>
<dbReference type="InterPro" id="IPR010921">
    <property type="entry name" value="Trp_repressor/repl_initiator"/>
</dbReference>
<accession>A0ABZ2TFP8</accession>
<proteinExistence type="predicted"/>
<dbReference type="InterPro" id="IPR036388">
    <property type="entry name" value="WH-like_DNA-bd_sf"/>
</dbReference>
<dbReference type="EMBL" id="CP146606">
    <property type="protein sequence ID" value="WYK17955.1"/>
    <property type="molecule type" value="Genomic_DNA"/>
</dbReference>
<gene>
    <name evidence="1" type="ORF">RZS32_016440</name>
</gene>
<dbReference type="Proteomes" id="UP001281305">
    <property type="component" value="Chromosome"/>
</dbReference>
<dbReference type="Pfam" id="PF06627">
    <property type="entry name" value="DUF1153"/>
    <property type="match status" value="1"/>
</dbReference>
<protein>
    <submittedName>
        <fullName evidence="1">DUF1153 domain-containing protein</fullName>
    </submittedName>
</protein>
<dbReference type="Gene3D" id="1.10.10.10">
    <property type="entry name" value="Winged helix-like DNA-binding domain superfamily/Winged helix DNA-binding domain"/>
    <property type="match status" value="1"/>
</dbReference>
<keyword evidence="2" id="KW-1185">Reference proteome</keyword>
<dbReference type="RefSeq" id="WP_317054642.1">
    <property type="nucleotide sequence ID" value="NZ_CP146606.1"/>
</dbReference>
<name>A0ABZ2TFP8_9RHOB</name>
<evidence type="ECO:0000313" key="1">
    <source>
        <dbReference type="EMBL" id="WYK17955.1"/>
    </source>
</evidence>
<evidence type="ECO:0000313" key="2">
    <source>
        <dbReference type="Proteomes" id="UP001281305"/>
    </source>
</evidence>
<sequence length="93" mass="10499">MYLKKTEGPRTVTLPSGDVLTHADLPPADTVRWVASRKLKVVHAVAHGLIAEAEALTRYALSEEELNEWKKAICDDDFENLKVTRQKSKNNLR</sequence>